<sequence length="147" mass="16035">MADLRTVARTFGFLKLAEVIVSIICIALLRGYNLHFGGDVISGSYTDRYMTGTITIGGFLIISLALLASYFYGEAGTYQKLLELIFNFAATIMFFVTGGLVLDYYTSAMAVGAFRGAGKTLGAFCLVNGFLYLIDTYMAYKYGYDAS</sequence>
<keyword evidence="4 5" id="KW-0472">Membrane</keyword>
<reference evidence="8" key="1">
    <citation type="submission" date="2023-07" db="EMBL/GenBank/DDBJ databases">
        <title>Chromosome-level genome assembly of Artemia franciscana.</title>
        <authorList>
            <person name="Jo E."/>
        </authorList>
    </citation>
    <scope>NUCLEOTIDE SEQUENCE</scope>
    <source>
        <tissue evidence="8">Whole body</tissue>
    </source>
</reference>
<evidence type="ECO:0000256" key="6">
    <source>
        <dbReference type="SAM" id="Phobius"/>
    </source>
</evidence>
<evidence type="ECO:0000259" key="7">
    <source>
        <dbReference type="PROSITE" id="PS51225"/>
    </source>
</evidence>
<keyword evidence="2 5" id="KW-0812">Transmembrane</keyword>
<evidence type="ECO:0000256" key="1">
    <source>
        <dbReference type="ARBA" id="ARBA00004141"/>
    </source>
</evidence>
<feature type="transmembrane region" description="Helical" evidence="6">
    <location>
        <begin position="117"/>
        <end position="134"/>
    </location>
</feature>
<dbReference type="Pfam" id="PF01284">
    <property type="entry name" value="MARVEL"/>
    <property type="match status" value="1"/>
</dbReference>
<evidence type="ECO:0000256" key="5">
    <source>
        <dbReference type="PROSITE-ProRule" id="PRU00581"/>
    </source>
</evidence>
<dbReference type="InterPro" id="IPR008253">
    <property type="entry name" value="Marvel"/>
</dbReference>
<gene>
    <name evidence="8" type="ORF">QYM36_003088</name>
</gene>
<proteinExistence type="predicted"/>
<feature type="domain" description="MARVEL" evidence="7">
    <location>
        <begin position="6"/>
        <end position="144"/>
    </location>
</feature>
<dbReference type="PANTHER" id="PTHR36692">
    <property type="entry name" value="PROTEIN SNAKESKIN"/>
    <property type="match status" value="1"/>
</dbReference>
<protein>
    <recommendedName>
        <fullName evidence="7">MARVEL domain-containing protein</fullName>
    </recommendedName>
</protein>
<evidence type="ECO:0000313" key="9">
    <source>
        <dbReference type="Proteomes" id="UP001187531"/>
    </source>
</evidence>
<dbReference type="Proteomes" id="UP001187531">
    <property type="component" value="Unassembled WGS sequence"/>
</dbReference>
<feature type="transmembrane region" description="Helical" evidence="6">
    <location>
        <begin position="49"/>
        <end position="72"/>
    </location>
</feature>
<dbReference type="EMBL" id="JAVRJZ010000005">
    <property type="protein sequence ID" value="KAK2722773.1"/>
    <property type="molecule type" value="Genomic_DNA"/>
</dbReference>
<evidence type="ECO:0000256" key="2">
    <source>
        <dbReference type="ARBA" id="ARBA00022692"/>
    </source>
</evidence>
<evidence type="ECO:0000256" key="4">
    <source>
        <dbReference type="ARBA" id="ARBA00023136"/>
    </source>
</evidence>
<dbReference type="PROSITE" id="PS51225">
    <property type="entry name" value="MARVEL"/>
    <property type="match status" value="1"/>
</dbReference>
<feature type="transmembrane region" description="Helical" evidence="6">
    <location>
        <begin position="12"/>
        <end position="29"/>
    </location>
</feature>
<keyword evidence="9" id="KW-1185">Reference proteome</keyword>
<accession>A0AA88L8W3</accession>
<evidence type="ECO:0000313" key="8">
    <source>
        <dbReference type="EMBL" id="KAK2722773.1"/>
    </source>
</evidence>
<name>A0AA88L8W3_ARTSF</name>
<dbReference type="AlphaFoldDB" id="A0AA88L8W3"/>
<comment type="subcellular location">
    <subcellularLocation>
        <location evidence="1">Membrane</location>
        <topology evidence="1">Multi-pass membrane protein</topology>
    </subcellularLocation>
</comment>
<dbReference type="GO" id="GO:0019991">
    <property type="term" value="P:septate junction assembly"/>
    <property type="evidence" value="ECO:0007669"/>
    <property type="project" value="InterPro"/>
</dbReference>
<comment type="caution">
    <text evidence="8">The sequence shown here is derived from an EMBL/GenBank/DDBJ whole genome shotgun (WGS) entry which is preliminary data.</text>
</comment>
<organism evidence="8 9">
    <name type="scientific">Artemia franciscana</name>
    <name type="common">Brine shrimp</name>
    <name type="synonym">Artemia sanfranciscana</name>
    <dbReference type="NCBI Taxonomy" id="6661"/>
    <lineage>
        <taxon>Eukaryota</taxon>
        <taxon>Metazoa</taxon>
        <taxon>Ecdysozoa</taxon>
        <taxon>Arthropoda</taxon>
        <taxon>Crustacea</taxon>
        <taxon>Branchiopoda</taxon>
        <taxon>Anostraca</taxon>
        <taxon>Artemiidae</taxon>
        <taxon>Artemia</taxon>
    </lineage>
</organism>
<dbReference type="PANTHER" id="PTHR36692:SF3">
    <property type="entry name" value="PROTEIN SNAKESKIN"/>
    <property type="match status" value="1"/>
</dbReference>
<dbReference type="GO" id="GO:0005886">
    <property type="term" value="C:plasma membrane"/>
    <property type="evidence" value="ECO:0007669"/>
    <property type="project" value="TreeGrafter"/>
</dbReference>
<keyword evidence="3 6" id="KW-1133">Transmembrane helix</keyword>
<feature type="transmembrane region" description="Helical" evidence="6">
    <location>
        <begin position="84"/>
        <end position="105"/>
    </location>
</feature>
<evidence type="ECO:0000256" key="3">
    <source>
        <dbReference type="ARBA" id="ARBA00022989"/>
    </source>
</evidence>
<dbReference type="InterPro" id="IPR038976">
    <property type="entry name" value="Ssk"/>
</dbReference>